<feature type="transmembrane region" description="Helical" evidence="1">
    <location>
        <begin position="115"/>
        <end position="136"/>
    </location>
</feature>
<organism evidence="3 4">
    <name type="scientific">Steroidobacter agaridevorans</name>
    <dbReference type="NCBI Taxonomy" id="2695856"/>
    <lineage>
        <taxon>Bacteria</taxon>
        <taxon>Pseudomonadati</taxon>
        <taxon>Pseudomonadota</taxon>
        <taxon>Gammaproteobacteria</taxon>
        <taxon>Steroidobacterales</taxon>
        <taxon>Steroidobacteraceae</taxon>
        <taxon>Steroidobacter</taxon>
    </lineage>
</organism>
<proteinExistence type="predicted"/>
<dbReference type="RefSeq" id="WP_161815277.1">
    <property type="nucleotide sequence ID" value="NZ_BLJN01000006.1"/>
</dbReference>
<dbReference type="Proteomes" id="UP000445000">
    <property type="component" value="Unassembled WGS sequence"/>
</dbReference>
<dbReference type="AlphaFoldDB" id="A0A829YLV4"/>
<keyword evidence="4" id="KW-1185">Reference proteome</keyword>
<protein>
    <recommendedName>
        <fullName evidence="2">FecR protein domain-containing protein</fullName>
    </recommendedName>
</protein>
<dbReference type="PANTHER" id="PTHR30273">
    <property type="entry name" value="PERIPLASMIC SIGNAL SENSOR AND SIGMA FACTOR ACTIVATOR FECR-RELATED"/>
    <property type="match status" value="1"/>
</dbReference>
<feature type="domain" description="FecR protein" evidence="2">
    <location>
        <begin position="146"/>
        <end position="232"/>
    </location>
</feature>
<dbReference type="Gene3D" id="2.60.120.1440">
    <property type="match status" value="1"/>
</dbReference>
<keyword evidence="1" id="KW-1133">Transmembrane helix</keyword>
<reference evidence="4" key="1">
    <citation type="submission" date="2020-01" db="EMBL/GenBank/DDBJ databases">
        <title>'Steroidobacter agaridevorans' sp. nov., agar-degrading bacteria isolated from rhizosphere soils.</title>
        <authorList>
            <person name="Ikenaga M."/>
            <person name="Kataoka M."/>
            <person name="Murouchi A."/>
            <person name="Katsuragi S."/>
            <person name="Sakai M."/>
        </authorList>
    </citation>
    <scope>NUCLEOTIDE SEQUENCE [LARGE SCALE GENOMIC DNA]</scope>
    <source>
        <strain evidence="4">YU21-B</strain>
    </source>
</reference>
<dbReference type="PANTHER" id="PTHR30273:SF2">
    <property type="entry name" value="PROTEIN FECR"/>
    <property type="match status" value="1"/>
</dbReference>
<evidence type="ECO:0000313" key="4">
    <source>
        <dbReference type="Proteomes" id="UP000445000"/>
    </source>
</evidence>
<evidence type="ECO:0000259" key="2">
    <source>
        <dbReference type="Pfam" id="PF04773"/>
    </source>
</evidence>
<accession>A0A829YLV4</accession>
<sequence length="356" mass="39533">MNKDKRMEQAARWFILRRDDEIGGKLQRLDWRRLWLRRAFRRWCRDEENVAAYIRIAAAHAVIERWERGEHAAEAVVSNVVPLFEEDRRRTSAPQRVMPSVEPAPAQAVMSRRRLAAALAGIAVGGIAGAALTKVIGSRREDVIASGHVLEVLLRDGVMHVARNSDYRLHPSSQAHIVHLLNGQAAFHLSPSMQSTTRVTAPLGDILAVAAEYAVLALDSLLVVTVVKGSVRVVSSLLSASEVVVNAGQKLTLRRGEVSSGSIVQVDARRELGWMQGDFHFDGESFGEAASSFNRFNETQIILSPAIARLTVPTHQCALTDPERFIERFAGDFNLEIRRDGKLIRVFERDIGPTAR</sequence>
<dbReference type="GO" id="GO:0016989">
    <property type="term" value="F:sigma factor antagonist activity"/>
    <property type="evidence" value="ECO:0007669"/>
    <property type="project" value="TreeGrafter"/>
</dbReference>
<keyword evidence="1" id="KW-0472">Membrane</keyword>
<dbReference type="EMBL" id="BLJN01000006">
    <property type="protein sequence ID" value="GFE83688.1"/>
    <property type="molecule type" value="Genomic_DNA"/>
</dbReference>
<evidence type="ECO:0000313" key="3">
    <source>
        <dbReference type="EMBL" id="GFE83688.1"/>
    </source>
</evidence>
<name>A0A829YLV4_9GAMM</name>
<keyword evidence="1" id="KW-0812">Transmembrane</keyword>
<comment type="caution">
    <text evidence="3">The sequence shown here is derived from an EMBL/GenBank/DDBJ whole genome shotgun (WGS) entry which is preliminary data.</text>
</comment>
<dbReference type="InterPro" id="IPR012373">
    <property type="entry name" value="Ferrdict_sens_TM"/>
</dbReference>
<gene>
    <name evidence="3" type="ORF">GCM10011487_56880</name>
</gene>
<evidence type="ECO:0000256" key="1">
    <source>
        <dbReference type="SAM" id="Phobius"/>
    </source>
</evidence>
<dbReference type="Pfam" id="PF04773">
    <property type="entry name" value="FecR"/>
    <property type="match status" value="1"/>
</dbReference>
<dbReference type="InterPro" id="IPR006860">
    <property type="entry name" value="FecR"/>
</dbReference>